<evidence type="ECO:0000313" key="2">
    <source>
        <dbReference type="Proteomes" id="UP000823775"/>
    </source>
</evidence>
<organism evidence="1 2">
    <name type="scientific">Datura stramonium</name>
    <name type="common">Jimsonweed</name>
    <name type="synonym">Common thornapple</name>
    <dbReference type="NCBI Taxonomy" id="4076"/>
    <lineage>
        <taxon>Eukaryota</taxon>
        <taxon>Viridiplantae</taxon>
        <taxon>Streptophyta</taxon>
        <taxon>Embryophyta</taxon>
        <taxon>Tracheophyta</taxon>
        <taxon>Spermatophyta</taxon>
        <taxon>Magnoliopsida</taxon>
        <taxon>eudicotyledons</taxon>
        <taxon>Gunneridae</taxon>
        <taxon>Pentapetalae</taxon>
        <taxon>asterids</taxon>
        <taxon>lamiids</taxon>
        <taxon>Solanales</taxon>
        <taxon>Solanaceae</taxon>
        <taxon>Solanoideae</taxon>
        <taxon>Datureae</taxon>
        <taxon>Datura</taxon>
    </lineage>
</organism>
<accession>A0ABS8SKF5</accession>
<dbReference type="EMBL" id="JACEIK010000575">
    <property type="protein sequence ID" value="MCD7459303.1"/>
    <property type="molecule type" value="Genomic_DNA"/>
</dbReference>
<reference evidence="1 2" key="1">
    <citation type="journal article" date="2021" name="BMC Genomics">
        <title>Datura genome reveals duplications of psychoactive alkaloid biosynthetic genes and high mutation rate following tissue culture.</title>
        <authorList>
            <person name="Rajewski A."/>
            <person name="Carter-House D."/>
            <person name="Stajich J."/>
            <person name="Litt A."/>
        </authorList>
    </citation>
    <scope>NUCLEOTIDE SEQUENCE [LARGE SCALE GENOMIC DNA]</scope>
    <source>
        <strain evidence="1">AR-01</strain>
    </source>
</reference>
<name>A0ABS8SKF5_DATST</name>
<evidence type="ECO:0000313" key="1">
    <source>
        <dbReference type="EMBL" id="MCD7459303.1"/>
    </source>
</evidence>
<keyword evidence="2" id="KW-1185">Reference proteome</keyword>
<proteinExistence type="predicted"/>
<gene>
    <name evidence="1" type="ORF">HAX54_040582</name>
</gene>
<comment type="caution">
    <text evidence="1">The sequence shown here is derived from an EMBL/GenBank/DDBJ whole genome shotgun (WGS) entry which is preliminary data.</text>
</comment>
<sequence>MLTMLAIHLENVHDADNQIEGLISSKVGEIVDDGVKKPPGEEIVEDATVASKRKRKAKGGMDYISKYIPLPIPPFPQRLAKQVLDAKVKKHVKRPKEAIHRVLFVDAINEIPSFEKYLKKLLTRKFPSYNKELVPMTHRVCTIIARNSVTP</sequence>
<dbReference type="Proteomes" id="UP000823775">
    <property type="component" value="Unassembled WGS sequence"/>
</dbReference>
<protein>
    <submittedName>
        <fullName evidence="1">Uncharacterized protein</fullName>
    </submittedName>
</protein>